<dbReference type="InterPro" id="IPR014968">
    <property type="entry name" value="XisI"/>
</dbReference>
<proteinExistence type="predicted"/>
<dbReference type="SUPFAM" id="SSF143847">
    <property type="entry name" value="XisI-like"/>
    <property type="match status" value="1"/>
</dbReference>
<evidence type="ECO:0000313" key="1">
    <source>
        <dbReference type="EMBL" id="UXE63097.1"/>
    </source>
</evidence>
<accession>A0A977L0C2</accession>
<dbReference type="AlphaFoldDB" id="A0A977L0C2"/>
<organism evidence="1">
    <name type="scientific">Woronichinia naegeliana WA131</name>
    <dbReference type="NCBI Taxonomy" id="2824559"/>
    <lineage>
        <taxon>Bacteria</taxon>
        <taxon>Bacillati</taxon>
        <taxon>Cyanobacteriota</taxon>
        <taxon>Cyanophyceae</taxon>
        <taxon>Synechococcales</taxon>
        <taxon>Coelosphaeriaceae</taxon>
        <taxon>Woronichinia</taxon>
    </lineage>
</organism>
<dbReference type="CDD" id="cd16382">
    <property type="entry name" value="XisI-like"/>
    <property type="match status" value="1"/>
</dbReference>
<dbReference type="EMBL" id="CP073041">
    <property type="protein sequence ID" value="UXE63097.1"/>
    <property type="molecule type" value="Genomic_DNA"/>
</dbReference>
<name>A0A977L0C2_9CYAN</name>
<reference evidence="1" key="1">
    <citation type="submission" date="2021-04" db="EMBL/GenBank/DDBJ databases">
        <title>Genome sequence of Woronichinia naegeliana from Washington state freshwater lake bloom.</title>
        <authorList>
            <person name="Dreher T.W."/>
        </authorList>
    </citation>
    <scope>NUCLEOTIDE SEQUENCE</scope>
    <source>
        <strain evidence="1">WA131</strain>
    </source>
</reference>
<dbReference type="Gene3D" id="3.30.310.110">
    <property type="entry name" value="XisI-like"/>
    <property type="match status" value="1"/>
</dbReference>
<protein>
    <submittedName>
        <fullName evidence="1">XisI protein</fullName>
    </submittedName>
</protein>
<dbReference type="InterPro" id="IPR035943">
    <property type="entry name" value="XisI-like_sf"/>
</dbReference>
<dbReference type="KEGG" id="wna:KA717_10740"/>
<gene>
    <name evidence="1" type="ORF">KA717_10740</name>
</gene>
<sequence length="112" mass="13176">MDKLTQYRQIIQKIINQHSTYQATDGDITTIPIYDLFQDNYLLINLGWDRTGRVHNIDLHLRIQDEKIWIEWDGTENGVVEELIRAGVAKEDIVLGFYRPERRSLVDFVLTS</sequence>
<dbReference type="Pfam" id="PF08869">
    <property type="entry name" value="XisI"/>
    <property type="match status" value="1"/>
</dbReference>
<dbReference type="Proteomes" id="UP001065613">
    <property type="component" value="Chromosome"/>
</dbReference>